<evidence type="ECO:0000313" key="7">
    <source>
        <dbReference type="EMBL" id="EIT68513.1"/>
    </source>
</evidence>
<keyword evidence="2 5" id="KW-0812">Transmembrane</keyword>
<protein>
    <recommendedName>
        <fullName evidence="6">DUF1232 domain-containing protein</fullName>
    </recommendedName>
</protein>
<reference evidence="7 8" key="1">
    <citation type="journal article" date="2012" name="J. Bacteriol.">
        <title>Genome Sequence of n-Alkane-Degrading Hydrocarboniphaga effusa Strain AP103T (ATCC BAA-332T).</title>
        <authorList>
            <person name="Chang H.K."/>
            <person name="Zylstra G.J."/>
            <person name="Chae J.C."/>
        </authorList>
    </citation>
    <scope>NUCLEOTIDE SEQUENCE [LARGE SCALE GENOMIC DNA]</scope>
    <source>
        <strain evidence="7 8">AP103</strain>
    </source>
</reference>
<comment type="caution">
    <text evidence="7">The sequence shown here is derived from an EMBL/GenBank/DDBJ whole genome shotgun (WGS) entry which is preliminary data.</text>
</comment>
<name>I8T4A2_9GAMM</name>
<evidence type="ECO:0000259" key="6">
    <source>
        <dbReference type="Pfam" id="PF06803"/>
    </source>
</evidence>
<dbReference type="AlphaFoldDB" id="I8T4A2"/>
<feature type="transmembrane region" description="Helical" evidence="5">
    <location>
        <begin position="32"/>
        <end position="49"/>
    </location>
</feature>
<evidence type="ECO:0000256" key="4">
    <source>
        <dbReference type="ARBA" id="ARBA00023136"/>
    </source>
</evidence>
<evidence type="ECO:0000313" key="8">
    <source>
        <dbReference type="Proteomes" id="UP000003704"/>
    </source>
</evidence>
<proteinExistence type="predicted"/>
<organism evidence="7 8">
    <name type="scientific">Hydrocarboniphaga effusa AP103</name>
    <dbReference type="NCBI Taxonomy" id="1172194"/>
    <lineage>
        <taxon>Bacteria</taxon>
        <taxon>Pseudomonadati</taxon>
        <taxon>Pseudomonadota</taxon>
        <taxon>Gammaproteobacteria</taxon>
        <taxon>Nevskiales</taxon>
        <taxon>Nevskiaceae</taxon>
        <taxon>Hydrocarboniphaga</taxon>
    </lineage>
</organism>
<evidence type="ECO:0000256" key="1">
    <source>
        <dbReference type="ARBA" id="ARBA00004127"/>
    </source>
</evidence>
<dbReference type="STRING" id="1172194.WQQ_37080"/>
<evidence type="ECO:0000256" key="3">
    <source>
        <dbReference type="ARBA" id="ARBA00022989"/>
    </source>
</evidence>
<sequence>MSAISRLRRWATALKQRVIAVYLAARDPRTPFAAKLVALVVAAYALSPIDLIPDFIPVLGYLDDLLLVPLGLWLAVRMIPAQVLADADIKAATIANRPTNHYAAAVIVALWCAAAFASYLWLRKHLG</sequence>
<keyword evidence="8" id="KW-1185">Reference proteome</keyword>
<dbReference type="OrthoDB" id="9804184at2"/>
<evidence type="ECO:0000256" key="5">
    <source>
        <dbReference type="SAM" id="Phobius"/>
    </source>
</evidence>
<accession>I8T4A2</accession>
<dbReference type="Proteomes" id="UP000003704">
    <property type="component" value="Unassembled WGS sequence"/>
</dbReference>
<evidence type="ECO:0000256" key="2">
    <source>
        <dbReference type="ARBA" id="ARBA00022692"/>
    </source>
</evidence>
<gene>
    <name evidence="7" type="ORF">WQQ_37080</name>
</gene>
<keyword evidence="3 5" id="KW-1133">Transmembrane helix</keyword>
<dbReference type="GO" id="GO:0012505">
    <property type="term" value="C:endomembrane system"/>
    <property type="evidence" value="ECO:0007669"/>
    <property type="project" value="UniProtKB-SubCell"/>
</dbReference>
<feature type="domain" description="DUF1232" evidence="6">
    <location>
        <begin position="34"/>
        <end position="70"/>
    </location>
</feature>
<comment type="subcellular location">
    <subcellularLocation>
        <location evidence="1">Endomembrane system</location>
        <topology evidence="1">Multi-pass membrane protein</topology>
    </subcellularLocation>
</comment>
<dbReference type="EMBL" id="AKGD01000003">
    <property type="protein sequence ID" value="EIT68513.1"/>
    <property type="molecule type" value="Genomic_DNA"/>
</dbReference>
<feature type="transmembrane region" description="Helical" evidence="5">
    <location>
        <begin position="102"/>
        <end position="122"/>
    </location>
</feature>
<dbReference type="RefSeq" id="WP_007186643.1">
    <property type="nucleotide sequence ID" value="NZ_AKGD01000003.1"/>
</dbReference>
<dbReference type="InterPro" id="IPR010652">
    <property type="entry name" value="DUF1232"/>
</dbReference>
<keyword evidence="4 5" id="KW-0472">Membrane</keyword>
<dbReference type="Pfam" id="PF06803">
    <property type="entry name" value="DUF1232"/>
    <property type="match status" value="1"/>
</dbReference>